<dbReference type="EMBL" id="OU900097">
    <property type="protein sequence ID" value="CAG9860975.1"/>
    <property type="molecule type" value="Genomic_DNA"/>
</dbReference>
<keyword evidence="1" id="KW-0646">Protease inhibitor</keyword>
<dbReference type="GO" id="GO:0004867">
    <property type="term" value="F:serine-type endopeptidase inhibitor activity"/>
    <property type="evidence" value="ECO:0007669"/>
    <property type="project" value="UniProtKB-KW"/>
</dbReference>
<evidence type="ECO:0000256" key="1">
    <source>
        <dbReference type="ARBA" id="ARBA00022690"/>
    </source>
</evidence>
<dbReference type="PANTHER" id="PTHR10083">
    <property type="entry name" value="KUNITZ-TYPE PROTEASE INHIBITOR-RELATED"/>
    <property type="match status" value="1"/>
</dbReference>
<feature type="domain" description="BPTI/Kunitz inhibitor" evidence="5">
    <location>
        <begin position="45"/>
        <end position="97"/>
    </location>
</feature>
<evidence type="ECO:0000313" key="6">
    <source>
        <dbReference type="EMBL" id="CAG9860975.1"/>
    </source>
</evidence>
<dbReference type="Proteomes" id="UP001153712">
    <property type="component" value="Chromosome 4"/>
</dbReference>
<proteinExistence type="predicted"/>
<dbReference type="Pfam" id="PF00014">
    <property type="entry name" value="Kunitz_BPTI"/>
    <property type="match status" value="1"/>
</dbReference>
<evidence type="ECO:0000259" key="5">
    <source>
        <dbReference type="PROSITE" id="PS50279"/>
    </source>
</evidence>
<dbReference type="CDD" id="cd00109">
    <property type="entry name" value="Kunitz-type"/>
    <property type="match status" value="1"/>
</dbReference>
<evidence type="ECO:0000313" key="7">
    <source>
        <dbReference type="Proteomes" id="UP001153712"/>
    </source>
</evidence>
<organism evidence="6 7">
    <name type="scientific">Phyllotreta striolata</name>
    <name type="common">Striped flea beetle</name>
    <name type="synonym">Crioceris striolata</name>
    <dbReference type="NCBI Taxonomy" id="444603"/>
    <lineage>
        <taxon>Eukaryota</taxon>
        <taxon>Metazoa</taxon>
        <taxon>Ecdysozoa</taxon>
        <taxon>Arthropoda</taxon>
        <taxon>Hexapoda</taxon>
        <taxon>Insecta</taxon>
        <taxon>Pterygota</taxon>
        <taxon>Neoptera</taxon>
        <taxon>Endopterygota</taxon>
        <taxon>Coleoptera</taxon>
        <taxon>Polyphaga</taxon>
        <taxon>Cucujiformia</taxon>
        <taxon>Chrysomeloidea</taxon>
        <taxon>Chrysomelidae</taxon>
        <taxon>Galerucinae</taxon>
        <taxon>Alticini</taxon>
        <taxon>Phyllotreta</taxon>
    </lineage>
</organism>
<dbReference type="PANTHER" id="PTHR10083:SF374">
    <property type="entry name" value="BPTI_KUNITZ INHIBITOR DOMAIN-CONTAINING PROTEIN"/>
    <property type="match status" value="1"/>
</dbReference>
<dbReference type="AlphaFoldDB" id="A0A9N9TV18"/>
<gene>
    <name evidence="6" type="ORF">PHYEVI_LOCUS7322</name>
</gene>
<dbReference type="InterPro" id="IPR036880">
    <property type="entry name" value="Kunitz_BPTI_sf"/>
</dbReference>
<keyword evidence="2" id="KW-0722">Serine protease inhibitor</keyword>
<dbReference type="InterPro" id="IPR002223">
    <property type="entry name" value="Kunitz_BPTI"/>
</dbReference>
<evidence type="ECO:0000256" key="4">
    <source>
        <dbReference type="SAM" id="SignalP"/>
    </source>
</evidence>
<evidence type="ECO:0000256" key="2">
    <source>
        <dbReference type="ARBA" id="ARBA00022900"/>
    </source>
</evidence>
<keyword evidence="4" id="KW-0732">Signal</keyword>
<dbReference type="InterPro" id="IPR050098">
    <property type="entry name" value="TFPI/VKTCI-like"/>
</dbReference>
<accession>A0A9N9TV18</accession>
<reference evidence="6" key="1">
    <citation type="submission" date="2022-01" db="EMBL/GenBank/DDBJ databases">
        <authorList>
            <person name="King R."/>
        </authorList>
    </citation>
    <scope>NUCLEOTIDE SEQUENCE</scope>
</reference>
<keyword evidence="7" id="KW-1185">Reference proteome</keyword>
<evidence type="ECO:0000256" key="3">
    <source>
        <dbReference type="ARBA" id="ARBA00023157"/>
    </source>
</evidence>
<dbReference type="OrthoDB" id="6775666at2759"/>
<sequence length="114" mass="12982">MHLKAHSSKNVLLKMYSKCYYFIVFALLLHTCSSNCQNEFNVKDCLLPHTEPGVACKAYIIRYHWNQTMGKCEKVTYGGCRATRNNFFTMEDCQKIAQPLCQNKTETSSAGGVE</sequence>
<dbReference type="GO" id="GO:0005615">
    <property type="term" value="C:extracellular space"/>
    <property type="evidence" value="ECO:0007669"/>
    <property type="project" value="TreeGrafter"/>
</dbReference>
<dbReference type="PROSITE" id="PS50279">
    <property type="entry name" value="BPTI_KUNITZ_2"/>
    <property type="match status" value="1"/>
</dbReference>
<feature type="chain" id="PRO_5040136434" description="BPTI/Kunitz inhibitor domain-containing protein" evidence="4">
    <location>
        <begin position="35"/>
        <end position="114"/>
    </location>
</feature>
<feature type="signal peptide" evidence="4">
    <location>
        <begin position="1"/>
        <end position="34"/>
    </location>
</feature>
<dbReference type="SMART" id="SM00131">
    <property type="entry name" value="KU"/>
    <property type="match status" value="1"/>
</dbReference>
<dbReference type="SUPFAM" id="SSF57362">
    <property type="entry name" value="BPTI-like"/>
    <property type="match status" value="1"/>
</dbReference>
<name>A0A9N9TV18_PHYSR</name>
<protein>
    <recommendedName>
        <fullName evidence="5">BPTI/Kunitz inhibitor domain-containing protein</fullName>
    </recommendedName>
</protein>
<keyword evidence="3" id="KW-1015">Disulfide bond</keyword>
<dbReference type="Gene3D" id="4.10.410.10">
    <property type="entry name" value="Pancreatic trypsin inhibitor Kunitz domain"/>
    <property type="match status" value="1"/>
</dbReference>